<evidence type="ECO:0000256" key="3">
    <source>
        <dbReference type="ARBA" id="ARBA00023002"/>
    </source>
</evidence>
<dbReference type="GO" id="GO:0016616">
    <property type="term" value="F:oxidoreductase activity, acting on the CH-OH group of donors, NAD or NADP as acceptor"/>
    <property type="evidence" value="ECO:0007669"/>
    <property type="project" value="TreeGrafter"/>
</dbReference>
<dbReference type="PRINTS" id="PR00080">
    <property type="entry name" value="SDRFAMILY"/>
</dbReference>
<dbReference type="PRINTS" id="PR00081">
    <property type="entry name" value="GDHRDH"/>
</dbReference>
<dbReference type="InterPro" id="IPR020904">
    <property type="entry name" value="Sc_DH/Rdtase_CS"/>
</dbReference>
<comment type="caution">
    <text evidence="4">The sequence shown here is derived from an EMBL/GenBank/DDBJ whole genome shotgun (WGS) entry which is preliminary data.</text>
</comment>
<evidence type="ECO:0000256" key="2">
    <source>
        <dbReference type="ARBA" id="ARBA00022857"/>
    </source>
</evidence>
<dbReference type="Pfam" id="PF13561">
    <property type="entry name" value="adh_short_C2"/>
    <property type="match status" value="1"/>
</dbReference>
<dbReference type="GO" id="GO:0006633">
    <property type="term" value="P:fatty acid biosynthetic process"/>
    <property type="evidence" value="ECO:0007669"/>
    <property type="project" value="TreeGrafter"/>
</dbReference>
<keyword evidence="3" id="KW-0560">Oxidoreductase</keyword>
<dbReference type="Gene3D" id="3.40.50.720">
    <property type="entry name" value="NAD(P)-binding Rossmann-like Domain"/>
    <property type="match status" value="1"/>
</dbReference>
<evidence type="ECO:0000313" key="4">
    <source>
        <dbReference type="EMBL" id="PHH76289.1"/>
    </source>
</evidence>
<dbReference type="InterPro" id="IPR002347">
    <property type="entry name" value="SDR_fam"/>
</dbReference>
<dbReference type="OrthoDB" id="47007at2759"/>
<gene>
    <name evidence="4" type="ORF">CDD80_1670</name>
</gene>
<dbReference type="Proteomes" id="UP000226431">
    <property type="component" value="Unassembled WGS sequence"/>
</dbReference>
<dbReference type="EMBL" id="NJES01000171">
    <property type="protein sequence ID" value="PHH76289.1"/>
    <property type="molecule type" value="Genomic_DNA"/>
</dbReference>
<dbReference type="PANTHER" id="PTHR42760">
    <property type="entry name" value="SHORT-CHAIN DEHYDROGENASES/REDUCTASES FAMILY MEMBER"/>
    <property type="match status" value="1"/>
</dbReference>
<dbReference type="AlphaFoldDB" id="A0A2C5XLN0"/>
<dbReference type="InterPro" id="IPR036291">
    <property type="entry name" value="NAD(P)-bd_dom_sf"/>
</dbReference>
<proteinExistence type="inferred from homology"/>
<evidence type="ECO:0000313" key="5">
    <source>
        <dbReference type="Proteomes" id="UP000226431"/>
    </source>
</evidence>
<protein>
    <recommendedName>
        <fullName evidence="6">Ketoreductase (KR) domain-containing protein</fullName>
    </recommendedName>
</protein>
<sequence>MPPTSFTGLHCAVVGATGLIGSRIASAFASHGAAVTLLGRSALEARSRLEPNLPPPGPHRFIRLNVAEPDDIKAVFGPPVSTGDSNVVGPLDILVNCAGISQTTLLKRTPDDELARILDTNLLATVLVCKHARIRPNGMPDAIYVAPSLTRQGCIVNVSSLMANKGGYGATAYAASKAGLIAFTRALCFEMAARSIRVNALLPGWVDSPMWHQLKPQLKEAYLNEIPLKRVADPEEVADAAVFLASNRFANNCVLNLDGGMSAA</sequence>
<evidence type="ECO:0000256" key="1">
    <source>
        <dbReference type="ARBA" id="ARBA00006484"/>
    </source>
</evidence>
<comment type="similarity">
    <text evidence="1">Belongs to the short-chain dehydrogenases/reductases (SDR) family.</text>
</comment>
<accession>A0A2C5XLN0</accession>
<name>A0A2C5XLN0_9HYPO</name>
<dbReference type="SUPFAM" id="SSF51735">
    <property type="entry name" value="NAD(P)-binding Rossmann-fold domains"/>
    <property type="match status" value="1"/>
</dbReference>
<dbReference type="PANTHER" id="PTHR42760:SF133">
    <property type="entry name" value="3-OXOACYL-[ACYL-CARRIER-PROTEIN] REDUCTASE"/>
    <property type="match status" value="1"/>
</dbReference>
<organism evidence="4 5">
    <name type="scientific">Ophiocordyceps camponoti-rufipedis</name>
    <dbReference type="NCBI Taxonomy" id="2004952"/>
    <lineage>
        <taxon>Eukaryota</taxon>
        <taxon>Fungi</taxon>
        <taxon>Dikarya</taxon>
        <taxon>Ascomycota</taxon>
        <taxon>Pezizomycotina</taxon>
        <taxon>Sordariomycetes</taxon>
        <taxon>Hypocreomycetidae</taxon>
        <taxon>Hypocreales</taxon>
        <taxon>Ophiocordycipitaceae</taxon>
        <taxon>Ophiocordyceps</taxon>
    </lineage>
</organism>
<dbReference type="STRING" id="2004952.A0A2C5XLN0"/>
<dbReference type="GO" id="GO:0048038">
    <property type="term" value="F:quinone binding"/>
    <property type="evidence" value="ECO:0007669"/>
    <property type="project" value="TreeGrafter"/>
</dbReference>
<evidence type="ECO:0008006" key="6">
    <source>
        <dbReference type="Google" id="ProtNLM"/>
    </source>
</evidence>
<reference evidence="4 5" key="1">
    <citation type="submission" date="2017-06" db="EMBL/GenBank/DDBJ databases">
        <title>Ant-infecting Ophiocordyceps genomes reveal a high diversity of potential behavioral manipulation genes and a possible major role for enterotoxins.</title>
        <authorList>
            <person name="De Bekker C."/>
            <person name="Evans H.C."/>
            <person name="Brachmann A."/>
            <person name="Hughes D.P."/>
        </authorList>
    </citation>
    <scope>NUCLEOTIDE SEQUENCE [LARGE SCALE GENOMIC DNA]</scope>
    <source>
        <strain evidence="4 5">Map16</strain>
    </source>
</reference>
<keyword evidence="2" id="KW-0521">NADP</keyword>
<keyword evidence="5" id="KW-1185">Reference proteome</keyword>
<dbReference type="PROSITE" id="PS00061">
    <property type="entry name" value="ADH_SHORT"/>
    <property type="match status" value="1"/>
</dbReference>